<evidence type="ECO:0000313" key="2">
    <source>
        <dbReference type="EMBL" id="EON76987.1"/>
    </source>
</evidence>
<gene>
    <name evidence="2" type="ORF">ADIS_2530</name>
</gene>
<name>R7ZSC4_9BACT</name>
<accession>R7ZSC4</accession>
<comment type="caution">
    <text evidence="2">The sequence shown here is derived from an EMBL/GenBank/DDBJ whole genome shotgun (WGS) entry which is preliminary data.</text>
</comment>
<sequence length="53" mass="6087">MFIESADEPHTIDQNHGRQKNNQTGKETLGDLYKRGGLFDDSFDLLNVDLVHR</sequence>
<feature type="region of interest" description="Disordered" evidence="1">
    <location>
        <begin position="1"/>
        <end position="31"/>
    </location>
</feature>
<dbReference type="Proteomes" id="UP000013909">
    <property type="component" value="Unassembled WGS sequence"/>
</dbReference>
<dbReference type="AlphaFoldDB" id="R7ZSC4"/>
<dbReference type="EMBL" id="AQHR01000069">
    <property type="protein sequence ID" value="EON76987.1"/>
    <property type="molecule type" value="Genomic_DNA"/>
</dbReference>
<protein>
    <submittedName>
        <fullName evidence="2">Uncharacterized protein</fullName>
    </submittedName>
</protein>
<keyword evidence="3" id="KW-1185">Reference proteome</keyword>
<feature type="compositionally biased region" description="Basic and acidic residues" evidence="1">
    <location>
        <begin position="7"/>
        <end position="16"/>
    </location>
</feature>
<reference evidence="2 3" key="1">
    <citation type="submission" date="2013-02" db="EMBL/GenBank/DDBJ databases">
        <title>A novel strain isolated from Lonar lake, Maharashtra, India.</title>
        <authorList>
            <person name="Singh A."/>
        </authorList>
    </citation>
    <scope>NUCLEOTIDE SEQUENCE [LARGE SCALE GENOMIC DNA]</scope>
    <source>
        <strain evidence="2 3">AK24</strain>
    </source>
</reference>
<proteinExistence type="predicted"/>
<organism evidence="2 3">
    <name type="scientific">Lunatimonas lonarensis</name>
    <dbReference type="NCBI Taxonomy" id="1232681"/>
    <lineage>
        <taxon>Bacteria</taxon>
        <taxon>Pseudomonadati</taxon>
        <taxon>Bacteroidota</taxon>
        <taxon>Cytophagia</taxon>
        <taxon>Cytophagales</taxon>
        <taxon>Cyclobacteriaceae</taxon>
    </lineage>
</organism>
<evidence type="ECO:0000313" key="3">
    <source>
        <dbReference type="Proteomes" id="UP000013909"/>
    </source>
</evidence>
<evidence type="ECO:0000256" key="1">
    <source>
        <dbReference type="SAM" id="MobiDB-lite"/>
    </source>
</evidence>